<dbReference type="EMBL" id="JAUSQZ010000001">
    <property type="protein sequence ID" value="MDP9830417.1"/>
    <property type="molecule type" value="Genomic_DNA"/>
</dbReference>
<gene>
    <name evidence="2" type="ORF">J2S57_006166</name>
</gene>
<proteinExistence type="predicted"/>
<dbReference type="Proteomes" id="UP001235712">
    <property type="component" value="Unassembled WGS sequence"/>
</dbReference>
<name>A0ABT9PD53_9ACTN</name>
<evidence type="ECO:0000313" key="2">
    <source>
        <dbReference type="EMBL" id="MDP9830417.1"/>
    </source>
</evidence>
<protein>
    <submittedName>
        <fullName evidence="2">Uncharacterized protein</fullName>
    </submittedName>
</protein>
<keyword evidence="3" id="KW-1185">Reference proteome</keyword>
<sequence length="33" mass="3665">MPEVTPEIARHRQSRRRRPGAVRGVGPARAGRS</sequence>
<comment type="caution">
    <text evidence="2">The sequence shown here is derived from an EMBL/GenBank/DDBJ whole genome shotgun (WGS) entry which is preliminary data.</text>
</comment>
<evidence type="ECO:0000256" key="1">
    <source>
        <dbReference type="SAM" id="MobiDB-lite"/>
    </source>
</evidence>
<feature type="compositionally biased region" description="Basic residues" evidence="1">
    <location>
        <begin position="11"/>
        <end position="20"/>
    </location>
</feature>
<accession>A0ABT9PD53</accession>
<feature type="region of interest" description="Disordered" evidence="1">
    <location>
        <begin position="1"/>
        <end position="33"/>
    </location>
</feature>
<feature type="compositionally biased region" description="Low complexity" evidence="1">
    <location>
        <begin position="21"/>
        <end position="33"/>
    </location>
</feature>
<reference evidence="2 3" key="1">
    <citation type="submission" date="2023-07" db="EMBL/GenBank/DDBJ databases">
        <title>Sequencing the genomes of 1000 actinobacteria strains.</title>
        <authorList>
            <person name="Klenk H.-P."/>
        </authorList>
    </citation>
    <scope>NUCLEOTIDE SEQUENCE [LARGE SCALE GENOMIC DNA]</scope>
    <source>
        <strain evidence="2 3">DSM 44388</strain>
    </source>
</reference>
<organism evidence="2 3">
    <name type="scientific">Kineosporia succinea</name>
    <dbReference type="NCBI Taxonomy" id="84632"/>
    <lineage>
        <taxon>Bacteria</taxon>
        <taxon>Bacillati</taxon>
        <taxon>Actinomycetota</taxon>
        <taxon>Actinomycetes</taxon>
        <taxon>Kineosporiales</taxon>
        <taxon>Kineosporiaceae</taxon>
        <taxon>Kineosporia</taxon>
    </lineage>
</organism>
<evidence type="ECO:0000313" key="3">
    <source>
        <dbReference type="Proteomes" id="UP001235712"/>
    </source>
</evidence>